<dbReference type="AlphaFoldDB" id="A0A1C0ADD5"/>
<keyword evidence="1" id="KW-0175">Coiled coil</keyword>
<evidence type="ECO:0000256" key="1">
    <source>
        <dbReference type="SAM" id="Coils"/>
    </source>
</evidence>
<feature type="coiled-coil region" evidence="1">
    <location>
        <begin position="87"/>
        <end position="115"/>
    </location>
</feature>
<evidence type="ECO:0000313" key="3">
    <source>
        <dbReference type="Proteomes" id="UP000093514"/>
    </source>
</evidence>
<protein>
    <submittedName>
        <fullName evidence="2">Uncharacterized protein</fullName>
    </submittedName>
</protein>
<keyword evidence="3" id="KW-1185">Reference proteome</keyword>
<reference evidence="3" key="1">
    <citation type="submission" date="2016-07" db="EMBL/GenBank/DDBJ databases">
        <authorList>
            <person name="Florea S."/>
            <person name="Webb J.S."/>
            <person name="Jaromczyk J."/>
            <person name="Schardl C.L."/>
        </authorList>
    </citation>
    <scope>NUCLEOTIDE SEQUENCE [LARGE SCALE GENOMIC DNA]</scope>
    <source>
        <strain evidence="3">Z6</strain>
    </source>
</reference>
<evidence type="ECO:0000313" key="2">
    <source>
        <dbReference type="EMBL" id="OCL28742.1"/>
    </source>
</evidence>
<proteinExistence type="predicted"/>
<comment type="caution">
    <text evidence="2">The sequence shown here is derived from an EMBL/GenBank/DDBJ whole genome shotgun (WGS) entry which is preliminary data.</text>
</comment>
<dbReference type="Proteomes" id="UP000093514">
    <property type="component" value="Unassembled WGS sequence"/>
</dbReference>
<sequence length="126" mass="14650">MSKDKLEPIQLTAYFSERTASKEDLEFIYKKLDSGLQPADLVRNAIRNYRKTVEEEDTSILNNVDGFLEKLSNKLVEKLASGKFVPKEEVKDKEKEDEEEINKKAEEAFNKRREKLAALGLSRKRR</sequence>
<gene>
    <name evidence="2" type="ORF">U472_00020</name>
</gene>
<reference evidence="2 3" key="2">
    <citation type="submission" date="2016-08" db="EMBL/GenBank/DDBJ databases">
        <title>Orenia metallireducens sp. nov. strain Z6, a Novel Metal-reducing Firmicute from the Deep Subsurface.</title>
        <authorList>
            <person name="Maxim B.I."/>
            <person name="Kenneth K."/>
            <person name="Flynn T.M."/>
            <person name="Oloughlin E.J."/>
            <person name="Locke R.A."/>
            <person name="Weber J.R."/>
            <person name="Egan S.M."/>
            <person name="Mackie R.I."/>
            <person name="Cann I.K."/>
        </authorList>
    </citation>
    <scope>NUCLEOTIDE SEQUENCE [LARGE SCALE GENOMIC DNA]</scope>
    <source>
        <strain evidence="2 3">Z6</strain>
    </source>
</reference>
<dbReference type="RefSeq" id="WP_068714238.1">
    <property type="nucleotide sequence ID" value="NZ_LWDV01000002.1"/>
</dbReference>
<name>A0A1C0ADD5_9FIRM</name>
<organism evidence="2 3">
    <name type="scientific">Orenia metallireducens</name>
    <dbReference type="NCBI Taxonomy" id="1413210"/>
    <lineage>
        <taxon>Bacteria</taxon>
        <taxon>Bacillati</taxon>
        <taxon>Bacillota</taxon>
        <taxon>Clostridia</taxon>
        <taxon>Halanaerobiales</taxon>
        <taxon>Halobacteroidaceae</taxon>
        <taxon>Orenia</taxon>
    </lineage>
</organism>
<dbReference type="EMBL" id="LWDV01000002">
    <property type="protein sequence ID" value="OCL28742.1"/>
    <property type="molecule type" value="Genomic_DNA"/>
</dbReference>
<accession>A0A1C0ADD5</accession>